<dbReference type="Pfam" id="PF04082">
    <property type="entry name" value="Fungal_trans"/>
    <property type="match status" value="1"/>
</dbReference>
<evidence type="ECO:0000259" key="9">
    <source>
        <dbReference type="PROSITE" id="PS50048"/>
    </source>
</evidence>
<dbReference type="CDD" id="cd12148">
    <property type="entry name" value="fungal_TF_MHR"/>
    <property type="match status" value="1"/>
</dbReference>
<evidence type="ECO:0000256" key="4">
    <source>
        <dbReference type="ARBA" id="ARBA00023015"/>
    </source>
</evidence>
<keyword evidence="5" id="KW-0238">DNA-binding</keyword>
<dbReference type="GO" id="GO:0000981">
    <property type="term" value="F:DNA-binding transcription factor activity, RNA polymerase II-specific"/>
    <property type="evidence" value="ECO:0007669"/>
    <property type="project" value="InterPro"/>
</dbReference>
<dbReference type="PANTHER" id="PTHR47782:SF12">
    <property type="entry name" value="ZN(II)2CYS6 TRANSCRIPTION FACTOR (EUROFUNG)"/>
    <property type="match status" value="1"/>
</dbReference>
<feature type="region of interest" description="Disordered" evidence="8">
    <location>
        <begin position="82"/>
        <end position="109"/>
    </location>
</feature>
<dbReference type="Gene3D" id="4.10.240.10">
    <property type="entry name" value="Zn(2)-C6 fungal-type DNA-binding domain"/>
    <property type="match status" value="1"/>
</dbReference>
<proteinExistence type="predicted"/>
<dbReference type="PROSITE" id="PS50048">
    <property type="entry name" value="ZN2_CY6_FUNGAL_2"/>
    <property type="match status" value="1"/>
</dbReference>
<dbReference type="AlphaFoldDB" id="A0A0F7VBX6"/>
<reference evidence="11" key="1">
    <citation type="journal article" date="2015" name="Genome Announc.">
        <title>Draft genome sequence of the fungus Penicillium brasilianum MG11.</title>
        <authorList>
            <person name="Horn F."/>
            <person name="Linde J."/>
            <person name="Mattern D.J."/>
            <person name="Walther G."/>
            <person name="Guthke R."/>
            <person name="Brakhage A.A."/>
            <person name="Valiante V."/>
        </authorList>
    </citation>
    <scope>NUCLEOTIDE SEQUENCE [LARGE SCALE GENOMIC DNA]</scope>
    <source>
        <strain evidence="11">MG11</strain>
    </source>
</reference>
<dbReference type="PANTHER" id="PTHR47782">
    <property type="entry name" value="ZN(II)2CYS6 TRANSCRIPTION FACTOR (EUROFUNG)-RELATED"/>
    <property type="match status" value="1"/>
</dbReference>
<dbReference type="SMART" id="SM00906">
    <property type="entry name" value="Fungal_trans"/>
    <property type="match status" value="1"/>
</dbReference>
<dbReference type="SMART" id="SM00066">
    <property type="entry name" value="GAL4"/>
    <property type="match status" value="1"/>
</dbReference>
<gene>
    <name evidence="10" type="ORF">PMG11_04104</name>
</gene>
<sequence length="753" mass="84819">MERSTPVVESLLFQPSQDADPLPRLPACRFCYARKAKCDNARPKCSLCVKHNEECMTLGLDENETFSRKYIGDLEQEIRTLERQTQASDTDRPNPTLSQDTQGSNQLRHISQQTNPRILARQEDGHSPNFVEGGGISFMRHLVADSGWREHDPTLLQNLTRNPGPAEAGIKPHSLPPAEQGRKIFDNYLNGSHVQNPFFLRREVQRICDTVFGFDLEGSENETQSGLTGLTQHISNHDLFRAFMILAVGSVVLYRNGVIKHHPYGFYLSAMKYLDDSLLSRGLESIQDLLLVGRFAIYHHIGTSIWEIIRLCMRLCIEQGLHKPPPLTSKDSLLEEQLQRRVFWECYMIDRYSSITLDRPCAIADKYIRIGFPADANDEELEAVDVSKSFPDLDSFCAASSIHSPSDRGNTEMSVFFACLRLRQITSSIHSKFGDKATPTTIRHKATARGAIYAELDQLLSELHGWRCTTPSFENPRSLYEMQDWYDLLYFRERLQLVRKAIDLVPKQNGIPPRDLLSLCLQCATGAITAFWKLFEPKKITFTRSYFQMLFTAGLSIMYCLSVVSDFEGTEAKAGTEAVTTCEYILKMMGVNLSDAKRYVAVYEALRGYVIRKYSRHFLGDPQPGDNILASTQNAYQTSALNFAASRNEKNTGDISSSQMPSLGVIGFTNHHTVQSSAELPLLDTALADLPIMHGTDESIYNDATISDGSVLSWNIFGDDSLWNVEAGLNEYAYGDPPATLYLEDPFDLQNIL</sequence>
<keyword evidence="6" id="KW-0804">Transcription</keyword>
<dbReference type="InterPro" id="IPR052202">
    <property type="entry name" value="Yeast_MetPath_Reg"/>
</dbReference>
<name>A0A0F7VBX6_PENBI</name>
<keyword evidence="7" id="KW-0539">Nucleus</keyword>
<feature type="compositionally biased region" description="Polar residues" evidence="8">
    <location>
        <begin position="83"/>
        <end position="109"/>
    </location>
</feature>
<dbReference type="Pfam" id="PF00172">
    <property type="entry name" value="Zn_clus"/>
    <property type="match status" value="1"/>
</dbReference>
<dbReference type="STRING" id="104259.A0A0F7VBX6"/>
<feature type="domain" description="Zn(2)-C6 fungal-type" evidence="9">
    <location>
        <begin position="27"/>
        <end position="57"/>
    </location>
</feature>
<dbReference type="GO" id="GO:0008270">
    <property type="term" value="F:zinc ion binding"/>
    <property type="evidence" value="ECO:0007669"/>
    <property type="project" value="InterPro"/>
</dbReference>
<evidence type="ECO:0000256" key="3">
    <source>
        <dbReference type="ARBA" id="ARBA00022833"/>
    </source>
</evidence>
<evidence type="ECO:0000256" key="7">
    <source>
        <dbReference type="ARBA" id="ARBA00023242"/>
    </source>
</evidence>
<evidence type="ECO:0000256" key="6">
    <source>
        <dbReference type="ARBA" id="ARBA00023163"/>
    </source>
</evidence>
<organism evidence="10 11">
    <name type="scientific">Penicillium brasilianum</name>
    <dbReference type="NCBI Taxonomy" id="104259"/>
    <lineage>
        <taxon>Eukaryota</taxon>
        <taxon>Fungi</taxon>
        <taxon>Dikarya</taxon>
        <taxon>Ascomycota</taxon>
        <taxon>Pezizomycotina</taxon>
        <taxon>Eurotiomycetes</taxon>
        <taxon>Eurotiomycetidae</taxon>
        <taxon>Eurotiales</taxon>
        <taxon>Aspergillaceae</taxon>
        <taxon>Penicillium</taxon>
    </lineage>
</organism>
<evidence type="ECO:0000256" key="1">
    <source>
        <dbReference type="ARBA" id="ARBA00004123"/>
    </source>
</evidence>
<dbReference type="Proteomes" id="UP000042958">
    <property type="component" value="Unassembled WGS sequence"/>
</dbReference>
<keyword evidence="11" id="KW-1185">Reference proteome</keyword>
<keyword evidence="2" id="KW-0479">Metal-binding</keyword>
<dbReference type="EMBL" id="CDHK01000003">
    <property type="protein sequence ID" value="CEO59429.1"/>
    <property type="molecule type" value="Genomic_DNA"/>
</dbReference>
<accession>A0A0F7VBX6</accession>
<dbReference type="CDD" id="cd00067">
    <property type="entry name" value="GAL4"/>
    <property type="match status" value="1"/>
</dbReference>
<evidence type="ECO:0000313" key="10">
    <source>
        <dbReference type="EMBL" id="CEO59429.1"/>
    </source>
</evidence>
<evidence type="ECO:0000313" key="11">
    <source>
        <dbReference type="Proteomes" id="UP000042958"/>
    </source>
</evidence>
<dbReference type="SUPFAM" id="SSF57701">
    <property type="entry name" value="Zn2/Cys6 DNA-binding domain"/>
    <property type="match status" value="1"/>
</dbReference>
<dbReference type="GO" id="GO:0006351">
    <property type="term" value="P:DNA-templated transcription"/>
    <property type="evidence" value="ECO:0007669"/>
    <property type="project" value="InterPro"/>
</dbReference>
<protein>
    <recommendedName>
        <fullName evidence="9">Zn(2)-C6 fungal-type domain-containing protein</fullName>
    </recommendedName>
</protein>
<evidence type="ECO:0000256" key="8">
    <source>
        <dbReference type="SAM" id="MobiDB-lite"/>
    </source>
</evidence>
<keyword evidence="4" id="KW-0805">Transcription regulation</keyword>
<dbReference type="InterPro" id="IPR036864">
    <property type="entry name" value="Zn2-C6_fun-type_DNA-bd_sf"/>
</dbReference>
<evidence type="ECO:0000256" key="5">
    <source>
        <dbReference type="ARBA" id="ARBA00023125"/>
    </source>
</evidence>
<dbReference type="OrthoDB" id="2399539at2759"/>
<dbReference type="GO" id="GO:0043565">
    <property type="term" value="F:sequence-specific DNA binding"/>
    <property type="evidence" value="ECO:0007669"/>
    <property type="project" value="TreeGrafter"/>
</dbReference>
<dbReference type="GO" id="GO:0005634">
    <property type="term" value="C:nucleus"/>
    <property type="evidence" value="ECO:0007669"/>
    <property type="project" value="UniProtKB-SubCell"/>
</dbReference>
<keyword evidence="3" id="KW-0862">Zinc</keyword>
<comment type="subcellular location">
    <subcellularLocation>
        <location evidence="1">Nucleus</location>
    </subcellularLocation>
</comment>
<dbReference type="InterPro" id="IPR001138">
    <property type="entry name" value="Zn2Cys6_DnaBD"/>
</dbReference>
<evidence type="ECO:0000256" key="2">
    <source>
        <dbReference type="ARBA" id="ARBA00022723"/>
    </source>
</evidence>
<dbReference type="InterPro" id="IPR007219">
    <property type="entry name" value="XnlR_reg_dom"/>
</dbReference>
<dbReference type="GO" id="GO:0045944">
    <property type="term" value="P:positive regulation of transcription by RNA polymerase II"/>
    <property type="evidence" value="ECO:0007669"/>
    <property type="project" value="TreeGrafter"/>
</dbReference>